<evidence type="ECO:0000313" key="17">
    <source>
        <dbReference type="EMBL" id="BCM25823.1"/>
    </source>
</evidence>
<keyword evidence="9 15" id="KW-0418">Kinase</keyword>
<dbReference type="GO" id="GO:0003919">
    <property type="term" value="F:FMN adenylyltransferase activity"/>
    <property type="evidence" value="ECO:0007669"/>
    <property type="project" value="UniProtKB-UniRule"/>
</dbReference>
<dbReference type="NCBIfam" id="TIGR00083">
    <property type="entry name" value="ribF"/>
    <property type="match status" value="1"/>
</dbReference>
<evidence type="ECO:0000256" key="12">
    <source>
        <dbReference type="ARBA" id="ARBA00023268"/>
    </source>
</evidence>
<dbReference type="EC" id="2.7.1.26" evidence="15"/>
<evidence type="ECO:0000256" key="13">
    <source>
        <dbReference type="ARBA" id="ARBA00047880"/>
    </source>
</evidence>
<comment type="function">
    <text evidence="1">Catalyzes the phosphorylation of riboflavin to FMN followed by the adenylation of FMN to FAD.</text>
</comment>
<keyword evidence="5 15" id="KW-0288">FMN</keyword>
<dbReference type="RefSeq" id="WP_221763873.1">
    <property type="nucleotide sequence ID" value="NZ_AP024110.1"/>
</dbReference>
<keyword evidence="10 15" id="KW-0274">FAD</keyword>
<feature type="domain" description="Riboflavin kinase" evidence="16">
    <location>
        <begin position="182"/>
        <end position="307"/>
    </location>
</feature>
<accession>A0A8D5G4I2</accession>
<evidence type="ECO:0000256" key="5">
    <source>
        <dbReference type="ARBA" id="ARBA00022643"/>
    </source>
</evidence>
<dbReference type="SMART" id="SM00904">
    <property type="entry name" value="Flavokinase"/>
    <property type="match status" value="1"/>
</dbReference>
<dbReference type="GO" id="GO:0009398">
    <property type="term" value="P:FMN biosynthetic process"/>
    <property type="evidence" value="ECO:0007669"/>
    <property type="project" value="UniProtKB-UniRule"/>
</dbReference>
<dbReference type="PIRSF" id="PIRSF004491">
    <property type="entry name" value="FAD_Synth"/>
    <property type="match status" value="1"/>
</dbReference>
<dbReference type="EC" id="2.7.7.2" evidence="15"/>
<keyword evidence="11 15" id="KW-0067">ATP-binding</keyword>
<reference evidence="17" key="1">
    <citation type="journal article" date="2021" name="Arch. Microbiol.">
        <title>Methyloradius palustris gen. nov., sp. nov., a methanol-oxidizing bacterium isolated from snow.</title>
        <authorList>
            <person name="Miyadera T."/>
            <person name="Kojima H."/>
            <person name="Fukui M."/>
        </authorList>
    </citation>
    <scope>NUCLEOTIDE SEQUENCE</scope>
    <source>
        <strain evidence="17">Zm11</strain>
    </source>
</reference>
<dbReference type="PANTHER" id="PTHR22749:SF6">
    <property type="entry name" value="RIBOFLAVIN KINASE"/>
    <property type="match status" value="1"/>
</dbReference>
<dbReference type="AlphaFoldDB" id="A0A8D5G4I2"/>
<sequence length="312" mass="34422">MQVHRHFPEDISGPAKIAPSALAIGNFDGVHLGHQALLAKLVHTAHEQNLKSVVMTFEPHPREFFTPEQAPARLTSLREKLEFFADAGVEQIYICRFNQRFSAITAESFMQDILKTALNAKAILVGDDFRFGAKRHGGIVDLRDAGFHIISVPEVKFCDVRISSTGIRDALKVGALLQAKSFLGRNYSISGKVVHGAKRGRQLGFPTANVHMRHERPALTGVYAVKLTDAALNVHAGVANMGVRPTVAGIPKLSLEVHLFDFDADLYGQHVHVSFLHKIRDEKKFPDFEALKAQISLDARVARDFHNSVIAA</sequence>
<comment type="catalytic activity">
    <reaction evidence="13 15">
        <text>riboflavin + ATP = FMN + ADP + H(+)</text>
        <dbReference type="Rhea" id="RHEA:14357"/>
        <dbReference type="ChEBI" id="CHEBI:15378"/>
        <dbReference type="ChEBI" id="CHEBI:30616"/>
        <dbReference type="ChEBI" id="CHEBI:57986"/>
        <dbReference type="ChEBI" id="CHEBI:58210"/>
        <dbReference type="ChEBI" id="CHEBI:456216"/>
        <dbReference type="EC" id="2.7.1.26"/>
    </reaction>
</comment>
<dbReference type="KEGG" id="mpau:ZMTM_20820"/>
<dbReference type="Gene3D" id="3.40.50.620">
    <property type="entry name" value="HUPs"/>
    <property type="match status" value="1"/>
</dbReference>
<evidence type="ECO:0000256" key="2">
    <source>
        <dbReference type="ARBA" id="ARBA00004726"/>
    </source>
</evidence>
<evidence type="ECO:0000313" key="18">
    <source>
        <dbReference type="Proteomes" id="UP000826722"/>
    </source>
</evidence>
<comment type="pathway">
    <text evidence="2 15">Cofactor biosynthesis; FAD biosynthesis; FAD from FMN: step 1/1.</text>
</comment>
<comment type="catalytic activity">
    <reaction evidence="14 15">
        <text>FMN + ATP + H(+) = FAD + diphosphate</text>
        <dbReference type="Rhea" id="RHEA:17237"/>
        <dbReference type="ChEBI" id="CHEBI:15378"/>
        <dbReference type="ChEBI" id="CHEBI:30616"/>
        <dbReference type="ChEBI" id="CHEBI:33019"/>
        <dbReference type="ChEBI" id="CHEBI:57692"/>
        <dbReference type="ChEBI" id="CHEBI:58210"/>
        <dbReference type="EC" id="2.7.7.2"/>
    </reaction>
</comment>
<keyword evidence="6 15" id="KW-0808">Transferase</keyword>
<keyword evidence="12" id="KW-0511">Multifunctional enzyme</keyword>
<name>A0A8D5G4I2_9PROT</name>
<dbReference type="GO" id="GO:0006747">
    <property type="term" value="P:FAD biosynthetic process"/>
    <property type="evidence" value="ECO:0007669"/>
    <property type="project" value="UniProtKB-UniRule"/>
</dbReference>
<evidence type="ECO:0000256" key="11">
    <source>
        <dbReference type="ARBA" id="ARBA00022840"/>
    </source>
</evidence>
<dbReference type="PANTHER" id="PTHR22749">
    <property type="entry name" value="RIBOFLAVIN KINASE/FMN ADENYLYLTRANSFERASE"/>
    <property type="match status" value="1"/>
</dbReference>
<evidence type="ECO:0000256" key="7">
    <source>
        <dbReference type="ARBA" id="ARBA00022695"/>
    </source>
</evidence>
<gene>
    <name evidence="17" type="ORF">ZMTM_20820</name>
</gene>
<dbReference type="InterPro" id="IPR002606">
    <property type="entry name" value="Riboflavin_kinase_bac"/>
</dbReference>
<dbReference type="InterPro" id="IPR023468">
    <property type="entry name" value="Riboflavin_kinase"/>
</dbReference>
<dbReference type="FunFam" id="3.40.50.620:FF:000021">
    <property type="entry name" value="Riboflavin biosynthesis protein"/>
    <property type="match status" value="1"/>
</dbReference>
<evidence type="ECO:0000256" key="15">
    <source>
        <dbReference type="PIRNR" id="PIRNR004491"/>
    </source>
</evidence>
<dbReference type="NCBIfam" id="NF004162">
    <property type="entry name" value="PRK05627.1-5"/>
    <property type="match status" value="1"/>
</dbReference>
<proteinExistence type="inferred from homology"/>
<dbReference type="EMBL" id="AP024110">
    <property type="protein sequence ID" value="BCM25823.1"/>
    <property type="molecule type" value="Genomic_DNA"/>
</dbReference>
<dbReference type="GO" id="GO:0005524">
    <property type="term" value="F:ATP binding"/>
    <property type="evidence" value="ECO:0007669"/>
    <property type="project" value="UniProtKB-UniRule"/>
</dbReference>
<dbReference type="UniPathway" id="UPA00276">
    <property type="reaction ID" value="UER00406"/>
</dbReference>
<dbReference type="GO" id="GO:0008531">
    <property type="term" value="F:riboflavin kinase activity"/>
    <property type="evidence" value="ECO:0007669"/>
    <property type="project" value="UniProtKB-UniRule"/>
</dbReference>
<dbReference type="CDD" id="cd02064">
    <property type="entry name" value="FAD_synthetase_N"/>
    <property type="match status" value="1"/>
</dbReference>
<dbReference type="GO" id="GO:0009231">
    <property type="term" value="P:riboflavin biosynthetic process"/>
    <property type="evidence" value="ECO:0007669"/>
    <property type="project" value="InterPro"/>
</dbReference>
<evidence type="ECO:0000256" key="1">
    <source>
        <dbReference type="ARBA" id="ARBA00002121"/>
    </source>
</evidence>
<evidence type="ECO:0000256" key="9">
    <source>
        <dbReference type="ARBA" id="ARBA00022777"/>
    </source>
</evidence>
<organism evidence="17 18">
    <name type="scientific">Methyloradius palustris</name>
    <dbReference type="NCBI Taxonomy" id="2778876"/>
    <lineage>
        <taxon>Bacteria</taxon>
        <taxon>Pseudomonadati</taxon>
        <taxon>Pseudomonadota</taxon>
        <taxon>Betaproteobacteria</taxon>
        <taxon>Nitrosomonadales</taxon>
        <taxon>Methylophilaceae</taxon>
        <taxon>Methyloradius</taxon>
    </lineage>
</organism>
<dbReference type="Pfam" id="PF01687">
    <property type="entry name" value="Flavokinase"/>
    <property type="match status" value="1"/>
</dbReference>
<comment type="pathway">
    <text evidence="3 15">Cofactor biosynthesis; FMN biosynthesis; FMN from riboflavin (ATP route): step 1/1.</text>
</comment>
<keyword evidence="18" id="KW-1185">Reference proteome</keyword>
<evidence type="ECO:0000259" key="16">
    <source>
        <dbReference type="SMART" id="SM00904"/>
    </source>
</evidence>
<dbReference type="Gene3D" id="2.40.30.30">
    <property type="entry name" value="Riboflavin kinase-like"/>
    <property type="match status" value="1"/>
</dbReference>
<protein>
    <recommendedName>
        <fullName evidence="15">Riboflavin biosynthesis protein</fullName>
    </recommendedName>
    <domain>
        <recommendedName>
            <fullName evidence="15">Riboflavin kinase</fullName>
            <ecNumber evidence="15">2.7.1.26</ecNumber>
        </recommendedName>
        <alternativeName>
            <fullName evidence="15">Flavokinase</fullName>
        </alternativeName>
    </domain>
    <domain>
        <recommendedName>
            <fullName evidence="15">FMN adenylyltransferase</fullName>
            <ecNumber evidence="15">2.7.7.2</ecNumber>
        </recommendedName>
        <alternativeName>
            <fullName evidence="15">FAD pyrophosphorylase</fullName>
        </alternativeName>
        <alternativeName>
            <fullName evidence="15">FAD synthase</fullName>
        </alternativeName>
    </domain>
</protein>
<keyword evidence="8 15" id="KW-0547">Nucleotide-binding</keyword>
<dbReference type="SUPFAM" id="SSF82114">
    <property type="entry name" value="Riboflavin kinase-like"/>
    <property type="match status" value="1"/>
</dbReference>
<dbReference type="UniPathway" id="UPA00277">
    <property type="reaction ID" value="UER00407"/>
</dbReference>
<evidence type="ECO:0000256" key="3">
    <source>
        <dbReference type="ARBA" id="ARBA00005201"/>
    </source>
</evidence>
<keyword evidence="4 15" id="KW-0285">Flavoprotein</keyword>
<dbReference type="InterPro" id="IPR014729">
    <property type="entry name" value="Rossmann-like_a/b/a_fold"/>
</dbReference>
<dbReference type="SUPFAM" id="SSF52374">
    <property type="entry name" value="Nucleotidylyl transferase"/>
    <property type="match status" value="1"/>
</dbReference>
<evidence type="ECO:0000256" key="14">
    <source>
        <dbReference type="ARBA" id="ARBA00049494"/>
    </source>
</evidence>
<comment type="similarity">
    <text evidence="15">Belongs to the ribF family.</text>
</comment>
<dbReference type="NCBIfam" id="NF004163">
    <property type="entry name" value="PRK05627.1-6"/>
    <property type="match status" value="1"/>
</dbReference>
<evidence type="ECO:0000256" key="6">
    <source>
        <dbReference type="ARBA" id="ARBA00022679"/>
    </source>
</evidence>
<dbReference type="NCBIfam" id="NF004160">
    <property type="entry name" value="PRK05627.1-3"/>
    <property type="match status" value="1"/>
</dbReference>
<dbReference type="InterPro" id="IPR023465">
    <property type="entry name" value="Riboflavin_kinase_dom_sf"/>
</dbReference>
<dbReference type="InterPro" id="IPR015865">
    <property type="entry name" value="Riboflavin_kinase_bac/euk"/>
</dbReference>
<evidence type="ECO:0000256" key="8">
    <source>
        <dbReference type="ARBA" id="ARBA00022741"/>
    </source>
</evidence>
<evidence type="ECO:0000256" key="10">
    <source>
        <dbReference type="ARBA" id="ARBA00022827"/>
    </source>
</evidence>
<keyword evidence="7 15" id="KW-0548">Nucleotidyltransferase</keyword>
<dbReference type="Proteomes" id="UP000826722">
    <property type="component" value="Chromosome"/>
</dbReference>
<dbReference type="InterPro" id="IPR015864">
    <property type="entry name" value="FAD_synthase"/>
</dbReference>
<dbReference type="Pfam" id="PF06574">
    <property type="entry name" value="FAD_syn"/>
    <property type="match status" value="1"/>
</dbReference>
<dbReference type="NCBIfam" id="NF004159">
    <property type="entry name" value="PRK05627.1-2"/>
    <property type="match status" value="1"/>
</dbReference>
<evidence type="ECO:0000256" key="4">
    <source>
        <dbReference type="ARBA" id="ARBA00022630"/>
    </source>
</evidence>